<dbReference type="Proteomes" id="UP001218188">
    <property type="component" value="Unassembled WGS sequence"/>
</dbReference>
<organism evidence="1 2">
    <name type="scientific">Mycena alexandri</name>
    <dbReference type="NCBI Taxonomy" id="1745969"/>
    <lineage>
        <taxon>Eukaryota</taxon>
        <taxon>Fungi</taxon>
        <taxon>Dikarya</taxon>
        <taxon>Basidiomycota</taxon>
        <taxon>Agaricomycotina</taxon>
        <taxon>Agaricomycetes</taxon>
        <taxon>Agaricomycetidae</taxon>
        <taxon>Agaricales</taxon>
        <taxon>Marasmiineae</taxon>
        <taxon>Mycenaceae</taxon>
        <taxon>Mycena</taxon>
    </lineage>
</organism>
<protein>
    <submittedName>
        <fullName evidence="1">Uncharacterized protein</fullName>
    </submittedName>
</protein>
<comment type="caution">
    <text evidence="1">The sequence shown here is derived from an EMBL/GenBank/DDBJ whole genome shotgun (WGS) entry which is preliminary data.</text>
</comment>
<accession>A0AAD6RYX9</accession>
<name>A0AAD6RYX9_9AGAR</name>
<reference evidence="1" key="1">
    <citation type="submission" date="2023-03" db="EMBL/GenBank/DDBJ databases">
        <title>Massive genome expansion in bonnet fungi (Mycena s.s.) driven by repeated elements and novel gene families across ecological guilds.</title>
        <authorList>
            <consortium name="Lawrence Berkeley National Laboratory"/>
            <person name="Harder C.B."/>
            <person name="Miyauchi S."/>
            <person name="Viragh M."/>
            <person name="Kuo A."/>
            <person name="Thoen E."/>
            <person name="Andreopoulos B."/>
            <person name="Lu D."/>
            <person name="Skrede I."/>
            <person name="Drula E."/>
            <person name="Henrissat B."/>
            <person name="Morin E."/>
            <person name="Kohler A."/>
            <person name="Barry K."/>
            <person name="LaButti K."/>
            <person name="Morin E."/>
            <person name="Salamov A."/>
            <person name="Lipzen A."/>
            <person name="Mereny Z."/>
            <person name="Hegedus B."/>
            <person name="Baldrian P."/>
            <person name="Stursova M."/>
            <person name="Weitz H."/>
            <person name="Taylor A."/>
            <person name="Grigoriev I.V."/>
            <person name="Nagy L.G."/>
            <person name="Martin F."/>
            <person name="Kauserud H."/>
        </authorList>
    </citation>
    <scope>NUCLEOTIDE SEQUENCE</scope>
    <source>
        <strain evidence="1">CBHHK200</strain>
    </source>
</reference>
<dbReference type="EMBL" id="JARJCM010000360">
    <property type="protein sequence ID" value="KAJ7018079.1"/>
    <property type="molecule type" value="Genomic_DNA"/>
</dbReference>
<sequence>MEVERVDHGWARFKRTSHDLCIFTRAGIVVRVPWPLKPDGTKLTPREVIALLDREQLYFPCFCSHTQGIPYGCEITAASTVKPGGRVQDQHVFLYCHFQAPRCSFFVDLLAVYTTATVTYSYPASILSQVPYTSQDFVGEYIFRPLIVNGLEHRGFMQNYFGEPRASLAKNQWSLIKTVESFPILEPGQLGPKHTRRTLPPPPNYRCRASIGVQTTEHLPEVHETTLVPVPMQPTPMEPAQDDSDYPVIFVSDLEQTALQALAAGECLTKVEQRQIFKTCTLCNSIVFVRLYNEHVQGCDGGGVFRSLRSRDN</sequence>
<evidence type="ECO:0000313" key="1">
    <source>
        <dbReference type="EMBL" id="KAJ7018079.1"/>
    </source>
</evidence>
<proteinExistence type="predicted"/>
<keyword evidence="2" id="KW-1185">Reference proteome</keyword>
<evidence type="ECO:0000313" key="2">
    <source>
        <dbReference type="Proteomes" id="UP001218188"/>
    </source>
</evidence>
<dbReference type="AlphaFoldDB" id="A0AAD6RYX9"/>
<gene>
    <name evidence="1" type="ORF">C8F04DRAFT_1278252</name>
</gene>